<organism evidence="1 2">
    <name type="scientific">Glonium stellatum</name>
    <dbReference type="NCBI Taxonomy" id="574774"/>
    <lineage>
        <taxon>Eukaryota</taxon>
        <taxon>Fungi</taxon>
        <taxon>Dikarya</taxon>
        <taxon>Ascomycota</taxon>
        <taxon>Pezizomycotina</taxon>
        <taxon>Dothideomycetes</taxon>
        <taxon>Pleosporomycetidae</taxon>
        <taxon>Gloniales</taxon>
        <taxon>Gloniaceae</taxon>
        <taxon>Glonium</taxon>
    </lineage>
</organism>
<evidence type="ECO:0000313" key="2">
    <source>
        <dbReference type="Proteomes" id="UP000250140"/>
    </source>
</evidence>
<name>A0A8E2JLY5_9PEZI</name>
<dbReference type="Proteomes" id="UP000250140">
    <property type="component" value="Unassembled WGS sequence"/>
</dbReference>
<dbReference type="AlphaFoldDB" id="A0A8E2JLY5"/>
<gene>
    <name evidence="1" type="ORF">AOQ84DRAFT_194465</name>
</gene>
<keyword evidence="2" id="KW-1185">Reference proteome</keyword>
<accession>A0A8E2JLY5</accession>
<evidence type="ECO:0000313" key="1">
    <source>
        <dbReference type="EMBL" id="OCL02084.1"/>
    </source>
</evidence>
<sequence>MRAVFSRRPYSANSLTLPDQSQFEPAHLGDLGVRRSALILPLAFGSSIKSCFYFPSLLGLRDERKASVGYLSRLGDCVVRARIGVRLDLSKEYLYGYLKGELPLLNQTALQTAVDYVRIDQGTFLRATGGLLWKMSYRLLLRIFYREEGTSRGELE</sequence>
<protein>
    <submittedName>
        <fullName evidence="1">Uncharacterized protein</fullName>
    </submittedName>
</protein>
<proteinExistence type="predicted"/>
<dbReference type="EMBL" id="KV751007">
    <property type="protein sequence ID" value="OCL02084.1"/>
    <property type="molecule type" value="Genomic_DNA"/>
</dbReference>
<reference evidence="1 2" key="1">
    <citation type="journal article" date="2016" name="Nat. Commun.">
        <title>Ectomycorrhizal ecology is imprinted in the genome of the dominant symbiotic fungus Cenococcum geophilum.</title>
        <authorList>
            <consortium name="DOE Joint Genome Institute"/>
            <person name="Peter M."/>
            <person name="Kohler A."/>
            <person name="Ohm R.A."/>
            <person name="Kuo A."/>
            <person name="Krutzmann J."/>
            <person name="Morin E."/>
            <person name="Arend M."/>
            <person name="Barry K.W."/>
            <person name="Binder M."/>
            <person name="Choi C."/>
            <person name="Clum A."/>
            <person name="Copeland A."/>
            <person name="Grisel N."/>
            <person name="Haridas S."/>
            <person name="Kipfer T."/>
            <person name="LaButti K."/>
            <person name="Lindquist E."/>
            <person name="Lipzen A."/>
            <person name="Maire R."/>
            <person name="Meier B."/>
            <person name="Mihaltcheva S."/>
            <person name="Molinier V."/>
            <person name="Murat C."/>
            <person name="Poggeler S."/>
            <person name="Quandt C.A."/>
            <person name="Sperisen C."/>
            <person name="Tritt A."/>
            <person name="Tisserant E."/>
            <person name="Crous P.W."/>
            <person name="Henrissat B."/>
            <person name="Nehls U."/>
            <person name="Egli S."/>
            <person name="Spatafora J.W."/>
            <person name="Grigoriev I.V."/>
            <person name="Martin F.M."/>
        </authorList>
    </citation>
    <scope>NUCLEOTIDE SEQUENCE [LARGE SCALE GENOMIC DNA]</scope>
    <source>
        <strain evidence="1 2">CBS 207.34</strain>
    </source>
</reference>